<keyword evidence="2" id="KW-1171">Viral genome ejection through host cell envelope</keyword>
<organism evidence="4 5">
    <name type="scientific">Cellulophaga phage phi12:1</name>
    <dbReference type="NCBI Taxonomy" id="1327976"/>
    <lineage>
        <taxon>Viruses</taxon>
        <taxon>Duplodnaviria</taxon>
        <taxon>Heunggongvirae</taxon>
        <taxon>Uroviricota</taxon>
        <taxon>Caudoviricetes</taxon>
        <taxon>Helsingorvirus</taxon>
        <taxon>Helsingorvirus Cba121</taxon>
    </lineage>
</organism>
<name>R9ZXY9_9CAUD</name>
<reference evidence="5" key="2">
    <citation type="submission" date="2013-03" db="EMBL/GenBank/DDBJ databases">
        <title>The Cellulophaga phages: a novel, diverse, and globally ubiquitous model system.</title>
        <authorList>
            <person name="Holmfeldt K."/>
            <person name="Solonenko N."/>
            <person name="Shah M."/>
            <person name="Corrier K."/>
            <person name="Riemann L."/>
            <person name="VerBerkmoes N.C."/>
            <person name="Sullivan M.B."/>
        </authorList>
    </citation>
    <scope>NUCLEOTIDE SEQUENCE [LARGE SCALE GENOMIC DNA]</scope>
</reference>
<evidence type="ECO:0000256" key="2">
    <source>
        <dbReference type="ARBA" id="ARBA00023009"/>
    </source>
</evidence>
<dbReference type="Pfam" id="PF04860">
    <property type="entry name" value="Phage_portal"/>
    <property type="match status" value="1"/>
</dbReference>
<accession>R9ZXY9</accession>
<evidence type="ECO:0000256" key="1">
    <source>
        <dbReference type="ARBA" id="ARBA00022950"/>
    </source>
</evidence>
<evidence type="ECO:0000313" key="5">
    <source>
        <dbReference type="Proteomes" id="UP000014714"/>
    </source>
</evidence>
<dbReference type="KEGG" id="vg:16796740"/>
<dbReference type="EMBL" id="KC821613">
    <property type="protein sequence ID" value="AGO48001.1"/>
    <property type="molecule type" value="Genomic_DNA"/>
</dbReference>
<dbReference type="OrthoDB" id="2290at10239"/>
<keyword evidence="3" id="KW-0231">Viral genome packaging</keyword>
<keyword evidence="1" id="KW-1188">Viral release from host cell</keyword>
<dbReference type="GeneID" id="16796740"/>
<gene>
    <name evidence="4" type="ORF">Phi12:1_gp35</name>
</gene>
<sequence>MNIFKKTALFLMSKAMGPQLQYSWASGQWLYPGDNKDTYIDKGYKDIPNLYGIISLIISKSSIVPFEVYRVTNKTEYNKYKTKLTLSQTPKDIANCRLMMKSSLEKVEGHEIEQLLHNPNSEQTLEELWEQLDGYKLLTGDSYLWAWTPGVGVNANKPQELHVPPATMVSIVTGGAQNPVKEYKLSYASDPIEAQDMAHFKIWNPLNSGADPQEAVYGMSPLISCRRLMQRYKDADISQGAMFKNQGPAGILSAEKDAQLTEPQATAVKDRWSQLYKGSDKAGQIVITSAAMKWNQIGFSPVDMNTIEAKSEMLGELCNVYHVPIGLFSDKNSTENNMVESRKALITDAVIPLIEARKGILNKWLCPKFGDDLVIEFDYTVFSEISMEVKSLADSASKMWWTSPNEKREMTGWDKMTDPNMDKVYVPSGLSTLESINMDPMELDVDPLMALEDEEEEEIIEEEEGDDA</sequence>
<dbReference type="Proteomes" id="UP000014714">
    <property type="component" value="Segment"/>
</dbReference>
<reference evidence="4 5" key="1">
    <citation type="journal article" date="2013" name="Proc. Natl. Acad. Sci. U.S.A.">
        <title>Twelve previously unknown phage genera are ubiquitous in global oceans.</title>
        <authorList>
            <person name="Holmfeldt K."/>
            <person name="Solonenko N."/>
            <person name="Shah M."/>
            <person name="Corrier K."/>
            <person name="Riemann L."/>
            <person name="Verberkmoes N.C."/>
            <person name="Sullivan M.B."/>
        </authorList>
    </citation>
    <scope>NUCLEOTIDE SEQUENCE [LARGE SCALE GENOMIC DNA]</scope>
    <source>
        <strain evidence="4">Phi12:1</strain>
    </source>
</reference>
<dbReference type="RefSeq" id="YP_008241014.1">
    <property type="nucleotide sequence ID" value="NC_021791.1"/>
</dbReference>
<dbReference type="InterPro" id="IPR006944">
    <property type="entry name" value="Phage/GTA_portal"/>
</dbReference>
<keyword evidence="2" id="KW-1160">Virus entry into host cell</keyword>
<keyword evidence="5" id="KW-1185">Reference proteome</keyword>
<keyword evidence="2" id="KW-1162">Viral penetration into host cytoplasm</keyword>
<keyword evidence="1" id="KW-0118">Viral capsid assembly</keyword>
<evidence type="ECO:0000256" key="3">
    <source>
        <dbReference type="ARBA" id="ARBA00023219"/>
    </source>
</evidence>
<protein>
    <submittedName>
        <fullName evidence="4">Phage portal protein</fullName>
    </submittedName>
</protein>
<evidence type="ECO:0000313" key="4">
    <source>
        <dbReference type="EMBL" id="AGO48001.1"/>
    </source>
</evidence>
<proteinExistence type="predicted"/>